<evidence type="ECO:0000256" key="4">
    <source>
        <dbReference type="PROSITE-ProRule" id="PRU00473"/>
    </source>
</evidence>
<dbReference type="InterPro" id="IPR006665">
    <property type="entry name" value="OmpA-like"/>
</dbReference>
<feature type="compositionally biased region" description="Polar residues" evidence="6">
    <location>
        <begin position="470"/>
        <end position="483"/>
    </location>
</feature>
<evidence type="ECO:0000256" key="1">
    <source>
        <dbReference type="ARBA" id="ARBA00004442"/>
    </source>
</evidence>
<comment type="subcellular location">
    <subcellularLocation>
        <location evidence="1">Cell outer membrane</location>
    </subcellularLocation>
</comment>
<dbReference type="PANTHER" id="PTHR30329:SF21">
    <property type="entry name" value="LIPOPROTEIN YIAD-RELATED"/>
    <property type="match status" value="1"/>
</dbReference>
<dbReference type="PANTHER" id="PTHR30329">
    <property type="entry name" value="STATOR ELEMENT OF FLAGELLAR MOTOR COMPLEX"/>
    <property type="match status" value="1"/>
</dbReference>
<evidence type="ECO:0000256" key="7">
    <source>
        <dbReference type="SAM" id="SignalP"/>
    </source>
</evidence>
<dbReference type="PROSITE" id="PS51123">
    <property type="entry name" value="OMPA_2"/>
    <property type="match status" value="1"/>
</dbReference>
<evidence type="ECO:0000256" key="2">
    <source>
        <dbReference type="ARBA" id="ARBA00023136"/>
    </source>
</evidence>
<feature type="compositionally biased region" description="Basic residues" evidence="6">
    <location>
        <begin position="447"/>
        <end position="456"/>
    </location>
</feature>
<keyword evidence="10" id="KW-1185">Reference proteome</keyword>
<evidence type="ECO:0000256" key="3">
    <source>
        <dbReference type="ARBA" id="ARBA00023237"/>
    </source>
</evidence>
<feature type="region of interest" description="Disordered" evidence="6">
    <location>
        <begin position="447"/>
        <end position="485"/>
    </location>
</feature>
<reference evidence="9" key="2">
    <citation type="submission" date="2023-01" db="EMBL/GenBank/DDBJ databases">
        <title>Draft genome sequence of Portibacter lacus strain NBRC 108769.</title>
        <authorList>
            <person name="Sun Q."/>
            <person name="Mori K."/>
        </authorList>
    </citation>
    <scope>NUCLEOTIDE SEQUENCE</scope>
    <source>
        <strain evidence="9">NBRC 108769</strain>
    </source>
</reference>
<dbReference type="SUPFAM" id="SSF103088">
    <property type="entry name" value="OmpA-like"/>
    <property type="match status" value="1"/>
</dbReference>
<evidence type="ECO:0000313" key="10">
    <source>
        <dbReference type="Proteomes" id="UP001156666"/>
    </source>
</evidence>
<protein>
    <recommendedName>
        <fullName evidence="8">OmpA-like domain-containing protein</fullName>
    </recommendedName>
</protein>
<dbReference type="EMBL" id="BSOH01000037">
    <property type="protein sequence ID" value="GLR19995.1"/>
    <property type="molecule type" value="Genomic_DNA"/>
</dbReference>
<keyword evidence="2 4" id="KW-0472">Membrane</keyword>
<dbReference type="GO" id="GO:0009279">
    <property type="term" value="C:cell outer membrane"/>
    <property type="evidence" value="ECO:0007669"/>
    <property type="project" value="UniProtKB-SubCell"/>
</dbReference>
<name>A0AA37WIN2_9BACT</name>
<accession>A0AA37WIN2</accession>
<feature type="chain" id="PRO_5041349179" description="OmpA-like domain-containing protein" evidence="7">
    <location>
        <begin position="21"/>
        <end position="570"/>
    </location>
</feature>
<dbReference type="Proteomes" id="UP001156666">
    <property type="component" value="Unassembled WGS sequence"/>
</dbReference>
<proteinExistence type="predicted"/>
<dbReference type="CDD" id="cd07185">
    <property type="entry name" value="OmpA_C-like"/>
    <property type="match status" value="1"/>
</dbReference>
<dbReference type="Pfam" id="PF00691">
    <property type="entry name" value="OmpA"/>
    <property type="match status" value="1"/>
</dbReference>
<organism evidence="9 10">
    <name type="scientific">Portibacter lacus</name>
    <dbReference type="NCBI Taxonomy" id="1099794"/>
    <lineage>
        <taxon>Bacteria</taxon>
        <taxon>Pseudomonadati</taxon>
        <taxon>Bacteroidota</taxon>
        <taxon>Saprospiria</taxon>
        <taxon>Saprospirales</taxon>
        <taxon>Haliscomenobacteraceae</taxon>
        <taxon>Portibacter</taxon>
    </lineage>
</organism>
<gene>
    <name evidence="9" type="ORF">GCM10007940_46110</name>
</gene>
<feature type="coiled-coil region" evidence="5">
    <location>
        <begin position="395"/>
        <end position="429"/>
    </location>
</feature>
<comment type="caution">
    <text evidence="9">The sequence shown here is derived from an EMBL/GenBank/DDBJ whole genome shotgun (WGS) entry which is preliminary data.</text>
</comment>
<evidence type="ECO:0000256" key="5">
    <source>
        <dbReference type="SAM" id="Coils"/>
    </source>
</evidence>
<evidence type="ECO:0000259" key="8">
    <source>
        <dbReference type="PROSITE" id="PS51123"/>
    </source>
</evidence>
<keyword evidence="3" id="KW-0998">Cell outer membrane</keyword>
<dbReference type="InterPro" id="IPR036737">
    <property type="entry name" value="OmpA-like_sf"/>
</dbReference>
<feature type="domain" description="OmpA-like" evidence="8">
    <location>
        <begin position="228"/>
        <end position="350"/>
    </location>
</feature>
<dbReference type="InterPro" id="IPR006664">
    <property type="entry name" value="OMP_bac"/>
</dbReference>
<dbReference type="Gene3D" id="3.30.1330.60">
    <property type="entry name" value="OmpA-like domain"/>
    <property type="match status" value="1"/>
</dbReference>
<dbReference type="PRINTS" id="PR01021">
    <property type="entry name" value="OMPADOMAIN"/>
</dbReference>
<evidence type="ECO:0000256" key="6">
    <source>
        <dbReference type="SAM" id="MobiDB-lite"/>
    </source>
</evidence>
<keyword evidence="7" id="KW-0732">Signal</keyword>
<dbReference type="RefSeq" id="WP_235293519.1">
    <property type="nucleotide sequence ID" value="NZ_BSOH01000037.1"/>
</dbReference>
<reference evidence="9" key="1">
    <citation type="journal article" date="2014" name="Int. J. Syst. Evol. Microbiol.">
        <title>Complete genome sequence of Corynebacterium casei LMG S-19264T (=DSM 44701T), isolated from a smear-ripened cheese.</title>
        <authorList>
            <consortium name="US DOE Joint Genome Institute (JGI-PGF)"/>
            <person name="Walter F."/>
            <person name="Albersmeier A."/>
            <person name="Kalinowski J."/>
            <person name="Ruckert C."/>
        </authorList>
    </citation>
    <scope>NUCLEOTIDE SEQUENCE</scope>
    <source>
        <strain evidence="9">NBRC 108769</strain>
    </source>
</reference>
<feature type="compositionally biased region" description="Basic and acidic residues" evidence="6">
    <location>
        <begin position="457"/>
        <end position="469"/>
    </location>
</feature>
<sequence length="570" mass="65037">MRNLLSFIILVFTSIQLLTAQNTTVEGYIFEDGNRGYLNQVVVNVYTADDDQFVTTARSNKDGLFTLTLPQNKSYKLISNKDIFEETTTMFKTSSEPKTFLKIPMKREEGYIFEVTLAPRRENEDIVVDAITGALIEVYNNTKKEEVLVLENHATPDFKIQFKKGNHYTVMVRKEGYLVKRMEAFVNVDGCILCFEGVGEVKPGVTDNLTESMSMGTLLANVEMDPLYEGKIIELKNIYYDFGKATLTKEAKEELKKLANIMKDNPQINVELGSHTDVRGSGPDNRILSEKRAQSAVGYLTQELRVDADRIIAKGYGESNIKNKCKPGVTCTDEEHGENRRTEIKILKMEDDGTPMQSLASMIFEEEFERMVLEGGVEQVNYKETKDVESEPIQESAVEQVIEETEIKKEEVNKEIEKVEEVEEVIEEIPVVKEKVNTTFEAPKVAAKKSSMKPAKKKEMYQPEKEMKSSKQPYSPYRTSPSKESTEADAFSGYRIVVYFSNLPISGDNEIYDVFDDIITYETAEKNFLYMTGEFRKKEEAEMYNIEHVKDNYPNAYVVAFLKGKKINIE</sequence>
<feature type="signal peptide" evidence="7">
    <location>
        <begin position="1"/>
        <end position="20"/>
    </location>
</feature>
<keyword evidence="5" id="KW-0175">Coiled coil</keyword>
<dbReference type="AlphaFoldDB" id="A0AA37WIN2"/>
<dbReference type="InterPro" id="IPR050330">
    <property type="entry name" value="Bact_OuterMem_StrucFunc"/>
</dbReference>
<evidence type="ECO:0000313" key="9">
    <source>
        <dbReference type="EMBL" id="GLR19995.1"/>
    </source>
</evidence>